<protein>
    <submittedName>
        <fullName evidence="1">Uncharacterized protein</fullName>
    </submittedName>
</protein>
<organism evidence="1 2">
    <name type="scientific">Channa argus</name>
    <name type="common">Northern snakehead</name>
    <name type="synonym">Ophicephalus argus</name>
    <dbReference type="NCBI Taxonomy" id="215402"/>
    <lineage>
        <taxon>Eukaryota</taxon>
        <taxon>Metazoa</taxon>
        <taxon>Chordata</taxon>
        <taxon>Craniata</taxon>
        <taxon>Vertebrata</taxon>
        <taxon>Euteleostomi</taxon>
        <taxon>Actinopterygii</taxon>
        <taxon>Neopterygii</taxon>
        <taxon>Teleostei</taxon>
        <taxon>Neoteleostei</taxon>
        <taxon>Acanthomorphata</taxon>
        <taxon>Anabantaria</taxon>
        <taxon>Anabantiformes</taxon>
        <taxon>Channoidei</taxon>
        <taxon>Channidae</taxon>
        <taxon>Channa</taxon>
    </lineage>
</organism>
<accession>A0A6G1Q342</accession>
<proteinExistence type="predicted"/>
<evidence type="ECO:0000313" key="2">
    <source>
        <dbReference type="Proteomes" id="UP000503349"/>
    </source>
</evidence>
<evidence type="ECO:0000313" key="1">
    <source>
        <dbReference type="EMBL" id="KAF3696869.1"/>
    </source>
</evidence>
<dbReference type="Proteomes" id="UP000503349">
    <property type="component" value="Chromosome 12"/>
</dbReference>
<dbReference type="EMBL" id="CM015723">
    <property type="protein sequence ID" value="KAF3696869.1"/>
    <property type="molecule type" value="Genomic_DNA"/>
</dbReference>
<dbReference type="AlphaFoldDB" id="A0A6G1Q342"/>
<keyword evidence="2" id="KW-1185">Reference proteome</keyword>
<gene>
    <name evidence="1" type="ORF">EXN66_Car012548</name>
</gene>
<name>A0A6G1Q342_CHAAH</name>
<sequence length="120" mass="12967">MAESQFGMGNAYRGSSISSSETRSLVSTQSYSWKWCPRLCVFQGTATDPTNLPNASFVAFVALLFSLSTFQITPGRGRLPPTLSLVLLEISSVKGSFSSPLLPMALLGFLHIKCLAKTLM</sequence>
<reference evidence="1 2" key="1">
    <citation type="submission" date="2019-02" db="EMBL/GenBank/DDBJ databases">
        <title>Opniocepnalus argus genome.</title>
        <authorList>
            <person name="Zhou C."/>
            <person name="Xiao S."/>
        </authorList>
    </citation>
    <scope>NUCLEOTIDE SEQUENCE [LARGE SCALE GENOMIC DNA]</scope>
    <source>
        <strain evidence="1">OARG1902GOOAL</strain>
        <tissue evidence="1">Muscle</tissue>
    </source>
</reference>
<reference evidence="2" key="2">
    <citation type="submission" date="2019-02" db="EMBL/GenBank/DDBJ databases">
        <title>Opniocepnalus argus Var Kimnra genome.</title>
        <authorList>
            <person name="Zhou C."/>
            <person name="Xiao S."/>
        </authorList>
    </citation>
    <scope>NUCLEOTIDE SEQUENCE [LARGE SCALE GENOMIC DNA]</scope>
</reference>